<comment type="caution">
    <text evidence="2">The sequence shown here is derived from an EMBL/GenBank/DDBJ whole genome shotgun (WGS) entry which is preliminary data.</text>
</comment>
<dbReference type="Gene3D" id="3.90.550.10">
    <property type="entry name" value="Spore Coat Polysaccharide Biosynthesis Protein SpsA, Chain A"/>
    <property type="match status" value="1"/>
</dbReference>
<name>A0A6L5Z3Q2_9RHOB</name>
<proteinExistence type="predicted"/>
<dbReference type="InterPro" id="IPR029044">
    <property type="entry name" value="Nucleotide-diphossugar_trans"/>
</dbReference>
<dbReference type="Proteomes" id="UP000474957">
    <property type="component" value="Unassembled WGS sequence"/>
</dbReference>
<dbReference type="PANTHER" id="PTHR43685:SF3">
    <property type="entry name" value="SLR2126 PROTEIN"/>
    <property type="match status" value="1"/>
</dbReference>
<evidence type="ECO:0000313" key="2">
    <source>
        <dbReference type="EMBL" id="MSU90642.1"/>
    </source>
</evidence>
<dbReference type="InterPro" id="IPR001173">
    <property type="entry name" value="Glyco_trans_2-like"/>
</dbReference>
<dbReference type="Pfam" id="PF00535">
    <property type="entry name" value="Glycos_transf_2"/>
    <property type="match status" value="1"/>
</dbReference>
<keyword evidence="2" id="KW-0808">Transferase</keyword>
<gene>
    <name evidence="2" type="ORF">GE300_13635</name>
</gene>
<dbReference type="CDD" id="cd00761">
    <property type="entry name" value="Glyco_tranf_GTA_type"/>
    <property type="match status" value="1"/>
</dbReference>
<dbReference type="InterPro" id="IPR050834">
    <property type="entry name" value="Glycosyltransf_2"/>
</dbReference>
<dbReference type="SUPFAM" id="SSF53448">
    <property type="entry name" value="Nucleotide-diphospho-sugar transferases"/>
    <property type="match status" value="1"/>
</dbReference>
<protein>
    <submittedName>
        <fullName evidence="2">Glycosyltransferase</fullName>
    </submittedName>
</protein>
<evidence type="ECO:0000313" key="3">
    <source>
        <dbReference type="Proteomes" id="UP000474957"/>
    </source>
</evidence>
<dbReference type="AlphaFoldDB" id="A0A6L5Z3Q2"/>
<accession>A0A6L5Z3Q2</accession>
<reference evidence="2 3" key="1">
    <citation type="submission" date="2019-10" db="EMBL/GenBank/DDBJ databases">
        <title>Cognatihalovulum marinum gen. nov. sp. nov., a new member of the family Rhodobacteraceae isolated from deep seawater of the Northwest Indian Ocean.</title>
        <authorList>
            <person name="Ruan C."/>
            <person name="Wang J."/>
            <person name="Zheng X."/>
            <person name="Song L."/>
            <person name="Zhu Y."/>
            <person name="Huang Y."/>
            <person name="Lu Z."/>
            <person name="Du W."/>
            <person name="Huang L."/>
            <person name="Dai X."/>
        </authorList>
    </citation>
    <scope>NUCLEOTIDE SEQUENCE [LARGE SCALE GENOMIC DNA]</scope>
    <source>
        <strain evidence="2 3">2CG4</strain>
    </source>
</reference>
<feature type="domain" description="Glycosyltransferase 2-like" evidence="1">
    <location>
        <begin position="12"/>
        <end position="133"/>
    </location>
</feature>
<dbReference type="RefSeq" id="WP_154447133.1">
    <property type="nucleotide sequence ID" value="NZ_WIND01000011.1"/>
</dbReference>
<dbReference type="PANTHER" id="PTHR43685">
    <property type="entry name" value="GLYCOSYLTRANSFERASE"/>
    <property type="match status" value="1"/>
</dbReference>
<keyword evidence="3" id="KW-1185">Reference proteome</keyword>
<sequence>MTSAPPAHVLLAIPSFRRPEGLARLLDAIARLQPPGGCRLAVQVIDNSPEGGAMAQVAARAGGFPFRLSVLHEPRQGLSRVRNAALDAALAGGFEALAFIDDDEAPRPGWLRAHLDTLAATGADASLGAVHADWTAAPPAWVRTGGFLEQRGRTHRAPVPDAASSNILLRLAPVRRAGLRFDPGYDLTGGEDTAFFAAYARAGGRIVFAADAIVDETVPPHRATLRWLWRRWRRTGETSARIALAAGGGRGRALAGGIVRLAAGGALALGALPLARLGRPALWARGLRIAARGVGFMGAARGRLTAEYAAPER</sequence>
<organism evidence="2 3">
    <name type="scientific">Halovulum marinum</name>
    <dbReference type="NCBI Taxonomy" id="2662447"/>
    <lineage>
        <taxon>Bacteria</taxon>
        <taxon>Pseudomonadati</taxon>
        <taxon>Pseudomonadota</taxon>
        <taxon>Alphaproteobacteria</taxon>
        <taxon>Rhodobacterales</taxon>
        <taxon>Paracoccaceae</taxon>
        <taxon>Halovulum</taxon>
    </lineage>
</organism>
<dbReference type="GO" id="GO:0016740">
    <property type="term" value="F:transferase activity"/>
    <property type="evidence" value="ECO:0007669"/>
    <property type="project" value="UniProtKB-KW"/>
</dbReference>
<dbReference type="EMBL" id="WIND01000011">
    <property type="protein sequence ID" value="MSU90642.1"/>
    <property type="molecule type" value="Genomic_DNA"/>
</dbReference>
<evidence type="ECO:0000259" key="1">
    <source>
        <dbReference type="Pfam" id="PF00535"/>
    </source>
</evidence>